<feature type="transmembrane region" description="Helical" evidence="1">
    <location>
        <begin position="121"/>
        <end position="143"/>
    </location>
</feature>
<sequence length="204" mass="21808">MEKIMIALGLTLAILLSWVGLYLIKSVWSQRGSARRHVLLAAWIILILAHCLAYAIYQDAGAAICSMATACVACFLVMASNRAELKAAISPEKKTRKRTRTARTKADPDISKGGRFRAGTVFLLAGPGAIIGAMSATLLIYQVCAHAGAAPADSIVIAFFAFPVLAAALSTYILMGREHLLRMTSWTGGLMMVCAVLISIMGDY</sequence>
<feature type="transmembrane region" description="Helical" evidence="1">
    <location>
        <begin position="186"/>
        <end position="202"/>
    </location>
</feature>
<reference evidence="2 3" key="1">
    <citation type="journal article" date="2014" name="Antonie Van Leeuwenhoek">
        <title>Hyphomonas beringensis sp. nov. and Hyphomonas chukchiensis sp. nov., isolated from surface seawater of the Bering Sea and Chukchi Sea.</title>
        <authorList>
            <person name="Li C."/>
            <person name="Lai Q."/>
            <person name="Li G."/>
            <person name="Dong C."/>
            <person name="Wang J."/>
            <person name="Liao Y."/>
            <person name="Shao Z."/>
        </authorList>
    </citation>
    <scope>NUCLEOTIDE SEQUENCE [LARGE SCALE GENOMIC DNA]</scope>
    <source>
        <strain evidence="2 3">25B14_1</strain>
    </source>
</reference>
<dbReference type="AlphaFoldDB" id="A0A062UGB2"/>
<keyword evidence="1" id="KW-0812">Transmembrane</keyword>
<gene>
    <name evidence="2" type="ORF">HY29_01170</name>
</gene>
<feature type="transmembrane region" description="Helical" evidence="1">
    <location>
        <begin position="6"/>
        <end position="24"/>
    </location>
</feature>
<feature type="transmembrane region" description="Helical" evidence="1">
    <location>
        <begin position="61"/>
        <end position="79"/>
    </location>
</feature>
<name>A0A062UGB2_9PROT</name>
<comment type="caution">
    <text evidence="2">The sequence shown here is derived from an EMBL/GenBank/DDBJ whole genome shotgun (WGS) entry which is preliminary data.</text>
</comment>
<feature type="transmembrane region" description="Helical" evidence="1">
    <location>
        <begin position="155"/>
        <end position="174"/>
    </location>
</feature>
<organism evidence="2 3">
    <name type="scientific">Hyphomonas beringensis</name>
    <dbReference type="NCBI Taxonomy" id="1280946"/>
    <lineage>
        <taxon>Bacteria</taxon>
        <taxon>Pseudomonadati</taxon>
        <taxon>Pseudomonadota</taxon>
        <taxon>Alphaproteobacteria</taxon>
        <taxon>Hyphomonadales</taxon>
        <taxon>Hyphomonadaceae</taxon>
        <taxon>Hyphomonas</taxon>
    </lineage>
</organism>
<protein>
    <submittedName>
        <fullName evidence="2">Uncharacterized protein</fullName>
    </submittedName>
</protein>
<feature type="transmembrane region" description="Helical" evidence="1">
    <location>
        <begin position="36"/>
        <end position="55"/>
    </location>
</feature>
<dbReference type="STRING" id="1280946.HY29_01170"/>
<evidence type="ECO:0000313" key="3">
    <source>
        <dbReference type="Proteomes" id="UP000027037"/>
    </source>
</evidence>
<keyword evidence="3" id="KW-1185">Reference proteome</keyword>
<dbReference type="EMBL" id="AWFF01000001">
    <property type="protein sequence ID" value="KCZ57367.1"/>
    <property type="molecule type" value="Genomic_DNA"/>
</dbReference>
<evidence type="ECO:0000313" key="2">
    <source>
        <dbReference type="EMBL" id="KCZ57367.1"/>
    </source>
</evidence>
<accession>A0A062UGB2</accession>
<dbReference type="RefSeq" id="WP_155838160.1">
    <property type="nucleotide sequence ID" value="NZ_AWFF01000001.1"/>
</dbReference>
<proteinExistence type="predicted"/>
<dbReference type="Proteomes" id="UP000027037">
    <property type="component" value="Unassembled WGS sequence"/>
</dbReference>
<keyword evidence="1" id="KW-1133">Transmembrane helix</keyword>
<keyword evidence="1" id="KW-0472">Membrane</keyword>
<evidence type="ECO:0000256" key="1">
    <source>
        <dbReference type="SAM" id="Phobius"/>
    </source>
</evidence>